<dbReference type="PANTHER" id="PTHR43174:SF3">
    <property type="entry name" value="UDP-N-ACETYLGLUCOSAMINE 2-EPIMERASE"/>
    <property type="match status" value="1"/>
</dbReference>
<proteinExistence type="predicted"/>
<keyword evidence="3" id="KW-1185">Reference proteome</keyword>
<evidence type="ECO:0000259" key="1">
    <source>
        <dbReference type="Pfam" id="PF02350"/>
    </source>
</evidence>
<dbReference type="Gene3D" id="3.40.50.2000">
    <property type="entry name" value="Glycogen Phosphorylase B"/>
    <property type="match status" value="2"/>
</dbReference>
<dbReference type="EMBL" id="FRCZ01000001">
    <property type="protein sequence ID" value="SHM61043.1"/>
    <property type="molecule type" value="Genomic_DNA"/>
</dbReference>
<dbReference type="RefSeq" id="WP_073199497.1">
    <property type="nucleotide sequence ID" value="NZ_FRCZ01000001.1"/>
</dbReference>
<name>A0A1M7K7T0_9BACI</name>
<protein>
    <submittedName>
        <fullName evidence="2">GDP/UDP-N,N'-diacetylbacillosamine 2-epimerase (Hydrolysing)</fullName>
    </submittedName>
</protein>
<dbReference type="SUPFAM" id="SSF53756">
    <property type="entry name" value="UDP-Glycosyltransferase/glycogen phosphorylase"/>
    <property type="match status" value="1"/>
</dbReference>
<dbReference type="OrthoDB" id="9803238at2"/>
<dbReference type="GO" id="GO:0006047">
    <property type="term" value="P:UDP-N-acetylglucosamine metabolic process"/>
    <property type="evidence" value="ECO:0007669"/>
    <property type="project" value="InterPro"/>
</dbReference>
<dbReference type="Pfam" id="PF02350">
    <property type="entry name" value="Epimerase_2"/>
    <property type="match status" value="1"/>
</dbReference>
<dbReference type="Proteomes" id="UP000184184">
    <property type="component" value="Unassembled WGS sequence"/>
</dbReference>
<dbReference type="InterPro" id="IPR020004">
    <property type="entry name" value="UDP-GlcNAc_Epase"/>
</dbReference>
<dbReference type="NCBIfam" id="TIGR03568">
    <property type="entry name" value="NeuC_NnaA"/>
    <property type="match status" value="1"/>
</dbReference>
<dbReference type="STRING" id="1027249.SAMN05216179_0600"/>
<dbReference type="InterPro" id="IPR029767">
    <property type="entry name" value="WecB-like"/>
</dbReference>
<dbReference type="AlphaFoldDB" id="A0A1M7K7T0"/>
<dbReference type="PANTHER" id="PTHR43174">
    <property type="entry name" value="UDP-N-ACETYLGLUCOSAMINE 2-EPIMERASE"/>
    <property type="match status" value="1"/>
</dbReference>
<dbReference type="GO" id="GO:0004553">
    <property type="term" value="F:hydrolase activity, hydrolyzing O-glycosyl compounds"/>
    <property type="evidence" value="ECO:0007669"/>
    <property type="project" value="InterPro"/>
</dbReference>
<sequence>MINPKRNICVITGTRADYGIYYPIISTINENENLNLQILATGMHLSPYHGNTLKEIENDHFTISDKVDILLQGSTGENMAKSIGIGIIGMTQSFQRLKPDIVLVLGDRGEMLSAAISASHMNIPVAHIHGGEVSGSIDESVRHAITKLSHIHFPSTDLSAERISKLGEDQWRIFKVGAPRIDTIKTQETPQTEDVLLKHNIVLNNKDYYLFVFHPVTTEVNDVKSQIQICMSSLSQLGKDVIIIMPNSDAGNEDIIIEYENYKKYKYFHFVTNFSPMEYLTILKNSLAIIGNSSSGIIEAASFKKPVINIGNRQIGRERSENVIDVDCNKDDLLKAIKMMDTQAFSQKLTEVKNVYGEGNASQKIIEVITSIEIDNALINKKISY</sequence>
<reference evidence="2 3" key="1">
    <citation type="submission" date="2016-11" db="EMBL/GenBank/DDBJ databases">
        <authorList>
            <person name="Jaros S."/>
            <person name="Januszkiewicz K."/>
            <person name="Wedrychowicz H."/>
        </authorList>
    </citation>
    <scope>NUCLEOTIDE SEQUENCE [LARGE SCALE GENOMIC DNA]</scope>
    <source>
        <strain evidence="2 3">CGMCC 1.10681</strain>
    </source>
</reference>
<feature type="domain" description="UDP-N-acetylglucosamine 2-epimerase" evidence="1">
    <location>
        <begin position="28"/>
        <end position="369"/>
    </location>
</feature>
<gene>
    <name evidence="2" type="ORF">SAMN05216179_0600</name>
</gene>
<dbReference type="CDD" id="cd03786">
    <property type="entry name" value="GTB_UDP-GlcNAc_2-Epimerase"/>
    <property type="match status" value="1"/>
</dbReference>
<evidence type="ECO:0000313" key="3">
    <source>
        <dbReference type="Proteomes" id="UP000184184"/>
    </source>
</evidence>
<evidence type="ECO:0000313" key="2">
    <source>
        <dbReference type="EMBL" id="SHM61043.1"/>
    </source>
</evidence>
<organism evidence="2 3">
    <name type="scientific">Gracilibacillus kekensis</name>
    <dbReference type="NCBI Taxonomy" id="1027249"/>
    <lineage>
        <taxon>Bacteria</taxon>
        <taxon>Bacillati</taxon>
        <taxon>Bacillota</taxon>
        <taxon>Bacilli</taxon>
        <taxon>Bacillales</taxon>
        <taxon>Bacillaceae</taxon>
        <taxon>Gracilibacillus</taxon>
    </lineage>
</organism>
<accession>A0A1M7K7T0</accession>
<dbReference type="InterPro" id="IPR003331">
    <property type="entry name" value="UDP_GlcNAc_Epimerase_2_dom"/>
</dbReference>